<evidence type="ECO:0000313" key="10">
    <source>
        <dbReference type="Proteomes" id="UP000722336"/>
    </source>
</evidence>
<sequence length="316" mass="34498">MTPGTVVDHDLRGRLMRRAAIASMTTALVLMIAKVWALWETGSVAILGSLADTGLDLIASVITFIAVRVAAEPADREHRFGHGKAEAIAALFQTMLITLSAFVIAARAGMRFSDPRPVTVPETGIGVSVFAIVLTLALVTYQKRIARKTNSLAIETDRLHYVSDLALNIAVILALLLAAIGLDGADPVFGLAIAIWLAWSGFKSARKSIDMLMDREWPELKRQKLLNMVALMPDVHGVHELRTRRAGDQDFVQFHMWVDPDLTVAEAHEISDRVEQAVLAAYPGTELLIHIDPKGHMDDSEVEEDHFCPIPSASGI</sequence>
<comment type="caution">
    <text evidence="9">The sequence shown here is derived from an EMBL/GenBank/DDBJ whole genome shotgun (WGS) entry which is preliminary data.</text>
</comment>
<evidence type="ECO:0000259" key="8">
    <source>
        <dbReference type="Pfam" id="PF16916"/>
    </source>
</evidence>
<organism evidence="9 10">
    <name type="scientific">Pacificimonas pallii</name>
    <dbReference type="NCBI Taxonomy" id="2827236"/>
    <lineage>
        <taxon>Bacteria</taxon>
        <taxon>Pseudomonadati</taxon>
        <taxon>Pseudomonadota</taxon>
        <taxon>Alphaproteobacteria</taxon>
        <taxon>Sphingomonadales</taxon>
        <taxon>Sphingosinicellaceae</taxon>
        <taxon>Pacificimonas</taxon>
    </lineage>
</organism>
<keyword evidence="10" id="KW-1185">Reference proteome</keyword>
<evidence type="ECO:0000256" key="6">
    <source>
        <dbReference type="SAM" id="Phobius"/>
    </source>
</evidence>
<keyword evidence="4 6" id="KW-1133">Transmembrane helix</keyword>
<feature type="transmembrane region" description="Helical" evidence="6">
    <location>
        <begin position="19"/>
        <end position="39"/>
    </location>
</feature>
<dbReference type="Pfam" id="PF16916">
    <property type="entry name" value="ZT_dimer"/>
    <property type="match status" value="1"/>
</dbReference>
<dbReference type="PANTHER" id="PTHR43840:SF41">
    <property type="entry name" value="CATION-EFFLUX PUMP FIEF"/>
    <property type="match status" value="1"/>
</dbReference>
<evidence type="ECO:0000256" key="3">
    <source>
        <dbReference type="ARBA" id="ARBA00022692"/>
    </source>
</evidence>
<evidence type="ECO:0000259" key="7">
    <source>
        <dbReference type="Pfam" id="PF01545"/>
    </source>
</evidence>
<name>A0ABS6SDJ4_9SPHN</name>
<dbReference type="Proteomes" id="UP000722336">
    <property type="component" value="Unassembled WGS sequence"/>
</dbReference>
<gene>
    <name evidence="9" type="ORF">KCG44_06410</name>
</gene>
<feature type="domain" description="Cation efflux protein transmembrane" evidence="7">
    <location>
        <begin position="21"/>
        <end position="213"/>
    </location>
</feature>
<feature type="transmembrane region" description="Helical" evidence="6">
    <location>
        <begin position="188"/>
        <end position="205"/>
    </location>
</feature>
<reference evidence="9 10" key="1">
    <citation type="submission" date="2021-04" db="EMBL/GenBank/DDBJ databases">
        <authorList>
            <person name="Pira H."/>
            <person name="Risdian C."/>
            <person name="Wink J."/>
        </authorList>
    </citation>
    <scope>NUCLEOTIDE SEQUENCE [LARGE SCALE GENOMIC DNA]</scope>
    <source>
        <strain evidence="9 10">WHA3</strain>
    </source>
</reference>
<feature type="transmembrane region" description="Helical" evidence="6">
    <location>
        <begin position="161"/>
        <end position="182"/>
    </location>
</feature>
<keyword evidence="2" id="KW-0813">Transport</keyword>
<dbReference type="InterPro" id="IPR058533">
    <property type="entry name" value="Cation_efflux_TM"/>
</dbReference>
<dbReference type="PANTHER" id="PTHR43840">
    <property type="entry name" value="MITOCHONDRIAL METAL TRANSPORTER 1-RELATED"/>
    <property type="match status" value="1"/>
</dbReference>
<feature type="transmembrane region" description="Helical" evidence="6">
    <location>
        <begin position="88"/>
        <end position="108"/>
    </location>
</feature>
<dbReference type="InterPro" id="IPR027470">
    <property type="entry name" value="Cation_efflux_CTD"/>
</dbReference>
<keyword evidence="3 6" id="KW-0812">Transmembrane</keyword>
<proteinExistence type="predicted"/>
<feature type="transmembrane region" description="Helical" evidence="6">
    <location>
        <begin position="123"/>
        <end position="141"/>
    </location>
</feature>
<feature type="domain" description="Cation efflux protein cytoplasmic" evidence="8">
    <location>
        <begin position="218"/>
        <end position="293"/>
    </location>
</feature>
<evidence type="ECO:0000256" key="5">
    <source>
        <dbReference type="ARBA" id="ARBA00023136"/>
    </source>
</evidence>
<evidence type="ECO:0000256" key="2">
    <source>
        <dbReference type="ARBA" id="ARBA00022448"/>
    </source>
</evidence>
<comment type="subcellular location">
    <subcellularLocation>
        <location evidence="1">Membrane</location>
        <topology evidence="1">Multi-pass membrane protein</topology>
    </subcellularLocation>
</comment>
<dbReference type="EMBL" id="JAGSPA010000002">
    <property type="protein sequence ID" value="MBV7256416.1"/>
    <property type="molecule type" value="Genomic_DNA"/>
</dbReference>
<accession>A0ABS6SDJ4</accession>
<keyword evidence="5 6" id="KW-0472">Membrane</keyword>
<evidence type="ECO:0000313" key="9">
    <source>
        <dbReference type="EMBL" id="MBV7256416.1"/>
    </source>
</evidence>
<evidence type="ECO:0000256" key="4">
    <source>
        <dbReference type="ARBA" id="ARBA00022989"/>
    </source>
</evidence>
<feature type="transmembrane region" description="Helical" evidence="6">
    <location>
        <begin position="45"/>
        <end position="67"/>
    </location>
</feature>
<dbReference type="NCBIfam" id="TIGR01297">
    <property type="entry name" value="CDF"/>
    <property type="match status" value="1"/>
</dbReference>
<dbReference type="Pfam" id="PF01545">
    <property type="entry name" value="Cation_efflux"/>
    <property type="match status" value="1"/>
</dbReference>
<dbReference type="InterPro" id="IPR050291">
    <property type="entry name" value="CDF_Transporter"/>
</dbReference>
<dbReference type="InterPro" id="IPR002524">
    <property type="entry name" value="Cation_efflux"/>
</dbReference>
<protein>
    <submittedName>
        <fullName evidence="9">Cation diffusion facilitator family transporter</fullName>
    </submittedName>
</protein>
<evidence type="ECO:0000256" key="1">
    <source>
        <dbReference type="ARBA" id="ARBA00004141"/>
    </source>
</evidence>